<dbReference type="OrthoDB" id="9788101at2"/>
<name>A0A386HQP6_9BACT</name>
<dbReference type="PANTHER" id="PTHR22916:SF3">
    <property type="entry name" value="UDP-GLCNAC:BETAGAL BETA-1,3-N-ACETYLGLUCOSAMINYLTRANSFERASE-LIKE PROTEIN 1"/>
    <property type="match status" value="1"/>
</dbReference>
<dbReference type="EMBL" id="CP032489">
    <property type="protein sequence ID" value="AYD47979.1"/>
    <property type="molecule type" value="Genomic_DNA"/>
</dbReference>
<evidence type="ECO:0000259" key="1">
    <source>
        <dbReference type="Pfam" id="PF00535"/>
    </source>
</evidence>
<dbReference type="GO" id="GO:0016758">
    <property type="term" value="F:hexosyltransferase activity"/>
    <property type="evidence" value="ECO:0007669"/>
    <property type="project" value="UniProtKB-ARBA"/>
</dbReference>
<dbReference type="InterPro" id="IPR001173">
    <property type="entry name" value="Glyco_trans_2-like"/>
</dbReference>
<dbReference type="AlphaFoldDB" id="A0A386HQP6"/>
<evidence type="ECO:0000313" key="3">
    <source>
        <dbReference type="Proteomes" id="UP000266118"/>
    </source>
</evidence>
<dbReference type="PANTHER" id="PTHR22916">
    <property type="entry name" value="GLYCOSYLTRANSFERASE"/>
    <property type="match status" value="1"/>
</dbReference>
<proteinExistence type="predicted"/>
<protein>
    <submittedName>
        <fullName evidence="2">Glycosyltransferase</fullName>
    </submittedName>
</protein>
<dbReference type="Pfam" id="PF00535">
    <property type="entry name" value="Glycos_transf_2"/>
    <property type="match status" value="1"/>
</dbReference>
<keyword evidence="2" id="KW-0808">Transferase</keyword>
<reference evidence="2 3" key="1">
    <citation type="submission" date="2018-09" db="EMBL/GenBank/DDBJ databases">
        <title>Arachidicoccus sp. nov., a bacterium isolated from soil.</title>
        <authorList>
            <person name="Weon H.-Y."/>
            <person name="Kwon S.-W."/>
            <person name="Lee S.A."/>
        </authorList>
    </citation>
    <scope>NUCLEOTIDE SEQUENCE [LARGE SCALE GENOMIC DNA]</scope>
    <source>
        <strain evidence="2 3">KIS59-12</strain>
    </source>
</reference>
<dbReference type="RefSeq" id="WP_119987956.1">
    <property type="nucleotide sequence ID" value="NZ_CP032489.1"/>
</dbReference>
<evidence type="ECO:0000313" key="2">
    <source>
        <dbReference type="EMBL" id="AYD47979.1"/>
    </source>
</evidence>
<dbReference type="CDD" id="cd06433">
    <property type="entry name" value="GT_2_WfgS_like"/>
    <property type="match status" value="1"/>
</dbReference>
<accession>A0A386HQP6</accession>
<keyword evidence="3" id="KW-1185">Reference proteome</keyword>
<dbReference type="Gene3D" id="3.90.550.10">
    <property type="entry name" value="Spore Coat Polysaccharide Biosynthesis Protein SpsA, Chain A"/>
    <property type="match status" value="1"/>
</dbReference>
<sequence length="259" mass="30089">MNTLPKISIVTVTYNSAATLKDTIESVRNQDYKNIEYIIVDGASKDNTVDIIKNYTEIYPIKWISEPDKGLYDAMNKGIKMATGDVVGIINSDDFYHNSDTLSKIADAFMQNDIDCVYSDVRFVNPENLEKTIRYYSSKNFKPSKFKWGFMPAHPSFFARKPLFEKFGYYKTDYKIAADFELLLRFLLKNNSRTKYIELDTMKMRTGGVSTKSFRNKIILNKEILRACKENNIKTNLFKIYLRYSVKIFQFLNLKDKGG</sequence>
<dbReference type="InterPro" id="IPR029044">
    <property type="entry name" value="Nucleotide-diphossugar_trans"/>
</dbReference>
<feature type="domain" description="Glycosyltransferase 2-like" evidence="1">
    <location>
        <begin position="8"/>
        <end position="146"/>
    </location>
</feature>
<gene>
    <name evidence="2" type="ORF">D6B99_10480</name>
</gene>
<dbReference type="KEGG" id="ark:D6B99_10480"/>
<dbReference type="SUPFAM" id="SSF53448">
    <property type="entry name" value="Nucleotide-diphospho-sugar transferases"/>
    <property type="match status" value="1"/>
</dbReference>
<organism evidence="2 3">
    <name type="scientific">Arachidicoccus soli</name>
    <dbReference type="NCBI Taxonomy" id="2341117"/>
    <lineage>
        <taxon>Bacteria</taxon>
        <taxon>Pseudomonadati</taxon>
        <taxon>Bacteroidota</taxon>
        <taxon>Chitinophagia</taxon>
        <taxon>Chitinophagales</taxon>
        <taxon>Chitinophagaceae</taxon>
        <taxon>Arachidicoccus</taxon>
    </lineage>
</organism>
<dbReference type="Proteomes" id="UP000266118">
    <property type="component" value="Chromosome"/>
</dbReference>